<dbReference type="EMBL" id="BMTD01000013">
    <property type="protein sequence ID" value="GGV09017.1"/>
    <property type="molecule type" value="Genomic_DNA"/>
</dbReference>
<protein>
    <submittedName>
        <fullName evidence="1">Uncharacterized protein</fullName>
    </submittedName>
</protein>
<gene>
    <name evidence="1" type="ORF">GCM10010260_53820</name>
</gene>
<evidence type="ECO:0000313" key="2">
    <source>
        <dbReference type="Proteomes" id="UP000618795"/>
    </source>
</evidence>
<dbReference type="AlphaFoldDB" id="A0A918IF67"/>
<sequence>MGVWLGPDRGVHVLGPVVADALGYHDKTTSRLIRETGGTWSSDTPQEITQGDRQAGFLEDQRQSIGACEQTPSASSGVRCACPSGGRRFVHRL</sequence>
<reference evidence="1" key="1">
    <citation type="journal article" date="2014" name="Int. J. Syst. Evol. Microbiol.">
        <title>Complete genome sequence of Corynebacterium casei LMG S-19264T (=DSM 44701T), isolated from a smear-ripened cheese.</title>
        <authorList>
            <consortium name="US DOE Joint Genome Institute (JGI-PGF)"/>
            <person name="Walter F."/>
            <person name="Albersmeier A."/>
            <person name="Kalinowski J."/>
            <person name="Ruckert C."/>
        </authorList>
    </citation>
    <scope>NUCLEOTIDE SEQUENCE</scope>
    <source>
        <strain evidence="1">JCM 4369</strain>
    </source>
</reference>
<accession>A0A918IF67</accession>
<comment type="caution">
    <text evidence="1">The sequence shown here is derived from an EMBL/GenBank/DDBJ whole genome shotgun (WGS) entry which is preliminary data.</text>
</comment>
<name>A0A918IF67_9ACTN</name>
<evidence type="ECO:0000313" key="1">
    <source>
        <dbReference type="EMBL" id="GGV09017.1"/>
    </source>
</evidence>
<organism evidence="1 2">
    <name type="scientific">Streptomyces filipinensis</name>
    <dbReference type="NCBI Taxonomy" id="66887"/>
    <lineage>
        <taxon>Bacteria</taxon>
        <taxon>Bacillati</taxon>
        <taxon>Actinomycetota</taxon>
        <taxon>Actinomycetes</taxon>
        <taxon>Kitasatosporales</taxon>
        <taxon>Streptomycetaceae</taxon>
        <taxon>Streptomyces</taxon>
    </lineage>
</organism>
<keyword evidence="2" id="KW-1185">Reference proteome</keyword>
<dbReference type="Proteomes" id="UP000618795">
    <property type="component" value="Unassembled WGS sequence"/>
</dbReference>
<reference evidence="1" key="2">
    <citation type="submission" date="2020-09" db="EMBL/GenBank/DDBJ databases">
        <authorList>
            <person name="Sun Q."/>
            <person name="Ohkuma M."/>
        </authorList>
    </citation>
    <scope>NUCLEOTIDE SEQUENCE</scope>
    <source>
        <strain evidence="1">JCM 4369</strain>
    </source>
</reference>
<proteinExistence type="predicted"/>